<feature type="compositionally biased region" description="Basic residues" evidence="1">
    <location>
        <begin position="427"/>
        <end position="440"/>
    </location>
</feature>
<dbReference type="Pfam" id="PF20167">
    <property type="entry name" value="Transposase_32"/>
    <property type="match status" value="1"/>
</dbReference>
<feature type="compositionally biased region" description="Basic and acidic residues" evidence="1">
    <location>
        <begin position="502"/>
        <end position="518"/>
    </location>
</feature>
<reference evidence="3 5" key="2">
    <citation type="journal article" date="2014" name="BMC Genomics">
        <title>An improved genome release (version Mt4.0) for the model legume Medicago truncatula.</title>
        <authorList>
            <person name="Tang H."/>
            <person name="Krishnakumar V."/>
            <person name="Bidwell S."/>
            <person name="Rosen B."/>
            <person name="Chan A."/>
            <person name="Zhou S."/>
            <person name="Gentzbittel L."/>
            <person name="Childs K.L."/>
            <person name="Yandell M."/>
            <person name="Gundlach H."/>
            <person name="Mayer K.F."/>
            <person name="Schwartz D.C."/>
            <person name="Town C.D."/>
        </authorList>
    </citation>
    <scope>GENOME REANNOTATION</scope>
    <source>
        <strain evidence="3">A17</strain>
        <strain evidence="4 5">cv. Jemalong A17</strain>
    </source>
</reference>
<feature type="region of interest" description="Disordered" evidence="1">
    <location>
        <begin position="427"/>
        <end position="556"/>
    </location>
</feature>
<feature type="domain" description="Putative plant transposon protein" evidence="2">
    <location>
        <begin position="245"/>
        <end position="393"/>
    </location>
</feature>
<evidence type="ECO:0000256" key="1">
    <source>
        <dbReference type="SAM" id="MobiDB-lite"/>
    </source>
</evidence>
<evidence type="ECO:0000259" key="2">
    <source>
        <dbReference type="Pfam" id="PF20167"/>
    </source>
</evidence>
<feature type="compositionally biased region" description="Basic and acidic residues" evidence="1">
    <location>
        <begin position="180"/>
        <end position="194"/>
    </location>
</feature>
<evidence type="ECO:0000313" key="5">
    <source>
        <dbReference type="Proteomes" id="UP000002051"/>
    </source>
</evidence>
<keyword evidence="5" id="KW-1185">Reference proteome</keyword>
<gene>
    <name evidence="3" type="ORF">MTR_0163s0050</name>
</gene>
<name>A0A072TG20_MEDTR</name>
<evidence type="ECO:0000313" key="3">
    <source>
        <dbReference type="EMBL" id="KEH16504.1"/>
    </source>
</evidence>
<reference evidence="4" key="3">
    <citation type="submission" date="2015-06" db="UniProtKB">
        <authorList>
            <consortium name="EnsemblPlants"/>
        </authorList>
    </citation>
    <scope>IDENTIFICATION</scope>
    <source>
        <strain evidence="4">cv. Jemalong A17</strain>
    </source>
</reference>
<organism evidence="3 5">
    <name type="scientific">Medicago truncatula</name>
    <name type="common">Barrel medic</name>
    <name type="synonym">Medicago tribuloides</name>
    <dbReference type="NCBI Taxonomy" id="3880"/>
    <lineage>
        <taxon>Eukaryota</taxon>
        <taxon>Viridiplantae</taxon>
        <taxon>Streptophyta</taxon>
        <taxon>Embryophyta</taxon>
        <taxon>Tracheophyta</taxon>
        <taxon>Spermatophyta</taxon>
        <taxon>Magnoliopsida</taxon>
        <taxon>eudicotyledons</taxon>
        <taxon>Gunneridae</taxon>
        <taxon>Pentapetalae</taxon>
        <taxon>rosids</taxon>
        <taxon>fabids</taxon>
        <taxon>Fabales</taxon>
        <taxon>Fabaceae</taxon>
        <taxon>Papilionoideae</taxon>
        <taxon>50 kb inversion clade</taxon>
        <taxon>NPAAA clade</taxon>
        <taxon>Hologalegina</taxon>
        <taxon>IRL clade</taxon>
        <taxon>Trifolieae</taxon>
        <taxon>Medicago</taxon>
    </lineage>
</organism>
<dbReference type="HOGENOM" id="CLU_463361_0_0_1"/>
<feature type="compositionally biased region" description="Pro residues" evidence="1">
    <location>
        <begin position="8"/>
        <end position="54"/>
    </location>
</feature>
<feature type="compositionally biased region" description="Basic and acidic residues" evidence="1">
    <location>
        <begin position="94"/>
        <end position="111"/>
    </location>
</feature>
<dbReference type="EnsemblPlants" id="KEH16504">
    <property type="protein sequence ID" value="KEH16504"/>
    <property type="gene ID" value="MTR_0163s0050"/>
</dbReference>
<protein>
    <recommendedName>
        <fullName evidence="2">Putative plant transposon protein domain-containing protein</fullName>
    </recommendedName>
</protein>
<feature type="region of interest" description="Disordered" evidence="1">
    <location>
        <begin position="1"/>
        <end position="194"/>
    </location>
</feature>
<dbReference type="InterPro" id="IPR046796">
    <property type="entry name" value="Transposase_32_dom"/>
</dbReference>
<evidence type="ECO:0000313" key="4">
    <source>
        <dbReference type="EnsemblPlants" id="KEH16504"/>
    </source>
</evidence>
<dbReference type="AlphaFoldDB" id="A0A072TG20"/>
<reference evidence="3 5" key="1">
    <citation type="journal article" date="2011" name="Nature">
        <title>The Medicago genome provides insight into the evolution of rhizobial symbioses.</title>
        <authorList>
            <person name="Young N.D."/>
            <person name="Debelle F."/>
            <person name="Oldroyd G.E."/>
            <person name="Geurts R."/>
            <person name="Cannon S.B."/>
            <person name="Udvardi M.K."/>
            <person name="Benedito V.A."/>
            <person name="Mayer K.F."/>
            <person name="Gouzy J."/>
            <person name="Schoof H."/>
            <person name="Van de Peer Y."/>
            <person name="Proost S."/>
            <person name="Cook D.R."/>
            <person name="Meyers B.C."/>
            <person name="Spannagl M."/>
            <person name="Cheung F."/>
            <person name="De Mita S."/>
            <person name="Krishnakumar V."/>
            <person name="Gundlach H."/>
            <person name="Zhou S."/>
            <person name="Mudge J."/>
            <person name="Bharti A.K."/>
            <person name="Murray J.D."/>
            <person name="Naoumkina M.A."/>
            <person name="Rosen B."/>
            <person name="Silverstein K.A."/>
            <person name="Tang H."/>
            <person name="Rombauts S."/>
            <person name="Zhao P.X."/>
            <person name="Zhou P."/>
            <person name="Barbe V."/>
            <person name="Bardou P."/>
            <person name="Bechner M."/>
            <person name="Bellec A."/>
            <person name="Berger A."/>
            <person name="Berges H."/>
            <person name="Bidwell S."/>
            <person name="Bisseling T."/>
            <person name="Choisne N."/>
            <person name="Couloux A."/>
            <person name="Denny R."/>
            <person name="Deshpande S."/>
            <person name="Dai X."/>
            <person name="Doyle J.J."/>
            <person name="Dudez A.M."/>
            <person name="Farmer A.D."/>
            <person name="Fouteau S."/>
            <person name="Franken C."/>
            <person name="Gibelin C."/>
            <person name="Gish J."/>
            <person name="Goldstein S."/>
            <person name="Gonzalez A.J."/>
            <person name="Green P.J."/>
            <person name="Hallab A."/>
            <person name="Hartog M."/>
            <person name="Hua A."/>
            <person name="Humphray S.J."/>
            <person name="Jeong D.H."/>
            <person name="Jing Y."/>
            <person name="Jocker A."/>
            <person name="Kenton S.M."/>
            <person name="Kim D.J."/>
            <person name="Klee K."/>
            <person name="Lai H."/>
            <person name="Lang C."/>
            <person name="Lin S."/>
            <person name="Macmil S.L."/>
            <person name="Magdelenat G."/>
            <person name="Matthews L."/>
            <person name="McCorrison J."/>
            <person name="Monaghan E.L."/>
            <person name="Mun J.H."/>
            <person name="Najar F.Z."/>
            <person name="Nicholson C."/>
            <person name="Noirot C."/>
            <person name="O'Bleness M."/>
            <person name="Paule C.R."/>
            <person name="Poulain J."/>
            <person name="Prion F."/>
            <person name="Qin B."/>
            <person name="Qu C."/>
            <person name="Retzel E.F."/>
            <person name="Riddle C."/>
            <person name="Sallet E."/>
            <person name="Samain S."/>
            <person name="Samson N."/>
            <person name="Sanders I."/>
            <person name="Saurat O."/>
            <person name="Scarpelli C."/>
            <person name="Schiex T."/>
            <person name="Segurens B."/>
            <person name="Severin A.J."/>
            <person name="Sherrier D.J."/>
            <person name="Shi R."/>
            <person name="Sims S."/>
            <person name="Singer S.R."/>
            <person name="Sinharoy S."/>
            <person name="Sterck L."/>
            <person name="Viollet A."/>
            <person name="Wang B.B."/>
            <person name="Wang K."/>
            <person name="Wang M."/>
            <person name="Wang X."/>
            <person name="Warfsmann J."/>
            <person name="Weissenbach J."/>
            <person name="White D.D."/>
            <person name="White J.D."/>
            <person name="Wiley G.B."/>
            <person name="Wincker P."/>
            <person name="Xing Y."/>
            <person name="Yang L."/>
            <person name="Yao Z."/>
            <person name="Ying F."/>
            <person name="Zhai J."/>
            <person name="Zhou L."/>
            <person name="Zuber A."/>
            <person name="Denarie J."/>
            <person name="Dixon R.A."/>
            <person name="May G.D."/>
            <person name="Schwartz D.C."/>
            <person name="Rogers J."/>
            <person name="Quetier F."/>
            <person name="Town C.D."/>
            <person name="Roe B.A."/>
        </authorList>
    </citation>
    <scope>NUCLEOTIDE SEQUENCE [LARGE SCALE GENOMIC DNA]</scope>
    <source>
        <strain evidence="3">A17</strain>
        <strain evidence="4 5">cv. Jemalong A17</strain>
    </source>
</reference>
<dbReference type="Proteomes" id="UP000002051">
    <property type="component" value="Unassembled WGS sequence"/>
</dbReference>
<sequence length="589" mass="65424">MEETQNESPPPLAYETKPPPIPPSPSPPPPSPHQTEPSLPPSHQPNSPPTPPPNNHLALKSKPKISSSSIPTRKSQRMRSVNKPPIINSTVHVIDSDGERTEPRVAEKIESQTEGLTEPIETQPLKSPLKRKAVETAVETSHPHSKQSKKSVSKRRKQAVESSSPQPQKKLKVSGSSSPRARDKEKSEAPKKDKAASLDIVFGDPAIKAAYLSKWEDKAIANGRLVDVADMASRGQNIKPYFDALGWTPILSVKELQYPRLTRAFYAAAKFKENSVSVTLKGVTFKLTLEILYSDDVLASFLKEGSDEKPTASNLTPLCHLFHNITVRNILSRAGSWDKVNNYDLIVIYHLVKKKPLNLGYLILTHMKHSASRRRTTPYAMLLTKIFREFKVPLDDEVSLDECAVIDGSNLGRLGFTIGPKLKGKKTATHKISKSVKKKGKVGEPRAEAEDELLEHETDLSDSGFETPEPSEEIEYSTPTPEPECPNEGSESSEAETEESEKEPRNEKDDVQQDHTLAEDNFTPEHNTPPIPSPRKSPSPVPFDHQSSPLPNLNEDIQEGFNSMFFDPASVIPFNLNPYHENIVLKLRL</sequence>
<accession>A0A072TG20</accession>
<feature type="compositionally biased region" description="Pro residues" evidence="1">
    <location>
        <begin position="527"/>
        <end position="541"/>
    </location>
</feature>
<feature type="compositionally biased region" description="Basic residues" evidence="1">
    <location>
        <begin position="143"/>
        <end position="157"/>
    </location>
</feature>
<feature type="compositionally biased region" description="Acidic residues" evidence="1">
    <location>
        <begin position="491"/>
        <end position="501"/>
    </location>
</feature>
<dbReference type="EMBL" id="KL402888">
    <property type="protein sequence ID" value="KEH16504.1"/>
    <property type="molecule type" value="Genomic_DNA"/>
</dbReference>
<proteinExistence type="predicted"/>